<dbReference type="Proteomes" id="UP000198744">
    <property type="component" value="Unassembled WGS sequence"/>
</dbReference>
<evidence type="ECO:0000259" key="4">
    <source>
        <dbReference type="Pfam" id="PF03968"/>
    </source>
</evidence>
<evidence type="ECO:0000259" key="5">
    <source>
        <dbReference type="Pfam" id="PF04453"/>
    </source>
</evidence>
<dbReference type="AlphaFoldDB" id="A0A1H7UR17"/>
<reference evidence="7 8" key="1">
    <citation type="submission" date="2016-10" db="EMBL/GenBank/DDBJ databases">
        <authorList>
            <person name="de Groot N.N."/>
        </authorList>
    </citation>
    <scope>NUCLEOTIDE SEQUENCE [LARGE SCALE GENOMIC DNA]</scope>
    <source>
        <strain evidence="7 8">DSM 8423</strain>
    </source>
</reference>
<feature type="domain" description="Organic solvent tolerance-like N-terminal" evidence="4">
    <location>
        <begin position="54"/>
        <end position="183"/>
    </location>
</feature>
<dbReference type="RefSeq" id="WP_093881979.1">
    <property type="nucleotide sequence ID" value="NZ_FOBS01000002.1"/>
</dbReference>
<dbReference type="Pfam" id="PF03968">
    <property type="entry name" value="LptD_N"/>
    <property type="match status" value="1"/>
</dbReference>
<dbReference type="Pfam" id="PF19838">
    <property type="entry name" value="LptD_2"/>
    <property type="match status" value="1"/>
</dbReference>
<dbReference type="Pfam" id="PF04453">
    <property type="entry name" value="LptD"/>
    <property type="match status" value="1"/>
</dbReference>
<keyword evidence="1" id="KW-0732">Signal</keyword>
<dbReference type="PANTHER" id="PTHR30189:SF1">
    <property type="entry name" value="LPS-ASSEMBLY PROTEIN LPTD"/>
    <property type="match status" value="1"/>
</dbReference>
<dbReference type="InterPro" id="IPR005653">
    <property type="entry name" value="OstA-like_N"/>
</dbReference>
<feature type="domain" description="LPS-assembly protein LptD central" evidence="6">
    <location>
        <begin position="202"/>
        <end position="302"/>
    </location>
</feature>
<dbReference type="InterPro" id="IPR045659">
    <property type="entry name" value="LptD_2"/>
</dbReference>
<feature type="domain" description="LptD C-terminal" evidence="5">
    <location>
        <begin position="307"/>
        <end position="691"/>
    </location>
</feature>
<dbReference type="STRING" id="43775.SAMN04489760_10249"/>
<dbReference type="PANTHER" id="PTHR30189">
    <property type="entry name" value="LPS-ASSEMBLY PROTEIN"/>
    <property type="match status" value="1"/>
</dbReference>
<protein>
    <submittedName>
        <fullName evidence="7">LPS-assembly protein</fullName>
    </submittedName>
</protein>
<accession>A0A1H7UR17</accession>
<dbReference type="HAMAP" id="MF_01411">
    <property type="entry name" value="LPS_assembly_LptD"/>
    <property type="match status" value="1"/>
</dbReference>
<dbReference type="GO" id="GO:1990351">
    <property type="term" value="C:transporter complex"/>
    <property type="evidence" value="ECO:0007669"/>
    <property type="project" value="TreeGrafter"/>
</dbReference>
<dbReference type="GO" id="GO:0009279">
    <property type="term" value="C:cell outer membrane"/>
    <property type="evidence" value="ECO:0007669"/>
    <property type="project" value="InterPro"/>
</dbReference>
<keyword evidence="2" id="KW-0472">Membrane</keyword>
<dbReference type="EMBL" id="FOBS01000002">
    <property type="protein sequence ID" value="SEL99462.1"/>
    <property type="molecule type" value="Genomic_DNA"/>
</dbReference>
<dbReference type="OrthoDB" id="9760225at2"/>
<dbReference type="GO" id="GO:0015920">
    <property type="term" value="P:lipopolysaccharide transport"/>
    <property type="evidence" value="ECO:0007669"/>
    <property type="project" value="InterPro"/>
</dbReference>
<evidence type="ECO:0000256" key="2">
    <source>
        <dbReference type="ARBA" id="ARBA00023136"/>
    </source>
</evidence>
<dbReference type="InterPro" id="IPR007543">
    <property type="entry name" value="LptD_C"/>
</dbReference>
<name>A0A1H7UR17_9BACT</name>
<organism evidence="7 8">
    <name type="scientific">Syntrophus gentianae</name>
    <dbReference type="NCBI Taxonomy" id="43775"/>
    <lineage>
        <taxon>Bacteria</taxon>
        <taxon>Pseudomonadati</taxon>
        <taxon>Thermodesulfobacteriota</taxon>
        <taxon>Syntrophia</taxon>
        <taxon>Syntrophales</taxon>
        <taxon>Syntrophaceae</taxon>
        <taxon>Syntrophus</taxon>
    </lineage>
</organism>
<evidence type="ECO:0000256" key="1">
    <source>
        <dbReference type="ARBA" id="ARBA00022729"/>
    </source>
</evidence>
<evidence type="ECO:0000256" key="3">
    <source>
        <dbReference type="ARBA" id="ARBA00023237"/>
    </source>
</evidence>
<keyword evidence="8" id="KW-1185">Reference proteome</keyword>
<proteinExistence type="inferred from homology"/>
<dbReference type="InterPro" id="IPR050218">
    <property type="entry name" value="LptD"/>
</dbReference>
<dbReference type="InterPro" id="IPR020889">
    <property type="entry name" value="LipoPS_assembly_LptD"/>
</dbReference>
<gene>
    <name evidence="7" type="ORF">SAMN04489760_10249</name>
</gene>
<evidence type="ECO:0000313" key="8">
    <source>
        <dbReference type="Proteomes" id="UP000198744"/>
    </source>
</evidence>
<dbReference type="GO" id="GO:0043165">
    <property type="term" value="P:Gram-negative-bacterium-type cell outer membrane assembly"/>
    <property type="evidence" value="ECO:0007669"/>
    <property type="project" value="InterPro"/>
</dbReference>
<keyword evidence="3" id="KW-0998">Cell outer membrane</keyword>
<evidence type="ECO:0000313" key="7">
    <source>
        <dbReference type="EMBL" id="SEL99462.1"/>
    </source>
</evidence>
<sequence>MIRIGTSVGIKRIRFIPFPRGKGGITFLFLLVLAFLFPTGELAAETRKIQGPVEIESDTLDYVKDTDTYHARGNVIIRFTDGVLQADSVSLNKSTNEALAEGHVFLKSGGDVLEGDTISFDIDTKSGAAQNGRIFMVRNHVYVKGTRIEKEGEAHYRIFDGKATTCDGTCPEWSISGKEMAVTVDGYGTVKHGTFNVLDQPIFYTPYLIFPVKTTRQSGLLMPTISYSRDKHGVDVEVPFFWEISENLDATFYQRYMSKRGFKEGAEFRYIISPETYGTFYADYLNDRKDIKETSGSISRNWQSDQQRGSFYLNSLTTFSPGFYLRSDIVKVSDNWYFKDFSSQNYYKSNYLTDPMQRFKNVSFDADKGLNSLDSTVRLVKDAELYNVTALARYTDDFTSPSNDETLQKYPEISLFTVKRPLLGSPLYGAMNAAYDYYYRTEGQKGHLYDVQPAVSLPVRLGRYAQFIPEFSVRETVWDRSDHDDDNSSQATHQGDRQVYTMGANLNTEFSRIYAIGGKLFDKIRHVIKPELTYTYIPDSHQEDAPDYVNRIDETNGLTYALTNTLTARMTDKNGATTYREILRFKVFQTYEINEVEHYYNQDAHSEGKHFQDLNMELNIDPCSFLSFAARNKLDVNRGEWRKTDYDLILRDERGDSAHLQYRYTEDLVKEINLHLNARLTNELDAQFTIKRNEQDDKDVEKSVLLKYHRQCWSVNFGFADEDDDQRFLLSFSLYGMGN</sequence>
<evidence type="ECO:0000259" key="6">
    <source>
        <dbReference type="Pfam" id="PF19838"/>
    </source>
</evidence>